<dbReference type="PANTHER" id="PTHR43689">
    <property type="entry name" value="HYDROLASE"/>
    <property type="match status" value="1"/>
</dbReference>
<dbReference type="EMBL" id="ML976618">
    <property type="protein sequence ID" value="KAF1841729.1"/>
    <property type="molecule type" value="Genomic_DNA"/>
</dbReference>
<dbReference type="Pfam" id="PF00561">
    <property type="entry name" value="Abhydrolase_1"/>
    <property type="match status" value="1"/>
</dbReference>
<feature type="domain" description="AB hydrolase-1" evidence="1">
    <location>
        <begin position="96"/>
        <end position="378"/>
    </location>
</feature>
<dbReference type="OrthoDB" id="408373at2759"/>
<reference evidence="2" key="1">
    <citation type="submission" date="2020-01" db="EMBL/GenBank/DDBJ databases">
        <authorList>
            <consortium name="DOE Joint Genome Institute"/>
            <person name="Haridas S."/>
            <person name="Albert R."/>
            <person name="Binder M."/>
            <person name="Bloem J."/>
            <person name="Labutti K."/>
            <person name="Salamov A."/>
            <person name="Andreopoulos B."/>
            <person name="Baker S.E."/>
            <person name="Barry K."/>
            <person name="Bills G."/>
            <person name="Bluhm B.H."/>
            <person name="Cannon C."/>
            <person name="Castanera R."/>
            <person name="Culley D.E."/>
            <person name="Daum C."/>
            <person name="Ezra D."/>
            <person name="Gonzalez J.B."/>
            <person name="Henrissat B."/>
            <person name="Kuo A."/>
            <person name="Liang C."/>
            <person name="Lipzen A."/>
            <person name="Lutzoni F."/>
            <person name="Magnuson J."/>
            <person name="Mondo S."/>
            <person name="Nolan M."/>
            <person name="Ohm R."/>
            <person name="Pangilinan J."/>
            <person name="Park H.-J."/>
            <person name="Ramirez L."/>
            <person name="Alfaro M."/>
            <person name="Sun H."/>
            <person name="Tritt A."/>
            <person name="Yoshinaga Y."/>
            <person name="Zwiers L.-H."/>
            <person name="Turgeon B.G."/>
            <person name="Goodwin S.B."/>
            <person name="Spatafora J.W."/>
            <person name="Crous P.W."/>
            <person name="Grigoriev I.V."/>
        </authorList>
    </citation>
    <scope>NUCLEOTIDE SEQUENCE</scope>
    <source>
        <strain evidence="2">CBS 394.84</strain>
    </source>
</reference>
<dbReference type="InterPro" id="IPR029058">
    <property type="entry name" value="AB_hydrolase_fold"/>
</dbReference>
<accession>A0A9P4L4W3</accession>
<evidence type="ECO:0000259" key="1">
    <source>
        <dbReference type="Pfam" id="PF00561"/>
    </source>
</evidence>
<keyword evidence="3" id="KW-1185">Reference proteome</keyword>
<organism evidence="2 3">
    <name type="scientific">Cucurbitaria berberidis CBS 394.84</name>
    <dbReference type="NCBI Taxonomy" id="1168544"/>
    <lineage>
        <taxon>Eukaryota</taxon>
        <taxon>Fungi</taxon>
        <taxon>Dikarya</taxon>
        <taxon>Ascomycota</taxon>
        <taxon>Pezizomycotina</taxon>
        <taxon>Dothideomycetes</taxon>
        <taxon>Pleosporomycetidae</taxon>
        <taxon>Pleosporales</taxon>
        <taxon>Pleosporineae</taxon>
        <taxon>Cucurbitariaceae</taxon>
        <taxon>Cucurbitaria</taxon>
    </lineage>
</organism>
<dbReference type="PRINTS" id="PR00111">
    <property type="entry name" value="ABHYDROLASE"/>
</dbReference>
<sequence length="395" mass="43667">MTSISPFRVPAPYLCFAIGAASLVSLVFLRSISRSSEVDKRKTIPSPNATVLSPLSEEGVQKLPYPPDTLPGARDVKSHYGSIRVYEWGPADGERMLLIHGISTPSIALTDLAYKLVGKGCRVMLFDLFGRGYSSAPTPKDHHYDSALYTYQILVCLNSSPIAWSPFTIVGYSLGGALAADFTSYFPILIKGLVLVAPGGLIRNRHISWKNKLLYQSGGWVPEWIVERMVAKRLWTGPETSGQIEAEPDAVENAETTTTSRNNAVYLSSRHTLLPSNPYSTVSAVVNWQIAHHPGFVPAFVSSIRYAPIHDQHDRWQIIRENIEKKNGKLEKVWLVLGETDPIIVAEELAEDAKGILGKEIVTVRVVKDVGHEIAIERADSIVDIVGRALEREEW</sequence>
<evidence type="ECO:0000313" key="3">
    <source>
        <dbReference type="Proteomes" id="UP000800039"/>
    </source>
</evidence>
<dbReference type="GeneID" id="63852443"/>
<dbReference type="InterPro" id="IPR000073">
    <property type="entry name" value="AB_hydrolase_1"/>
</dbReference>
<name>A0A9P4L4W3_9PLEO</name>
<dbReference type="RefSeq" id="XP_040784292.1">
    <property type="nucleotide sequence ID" value="XM_040935192.1"/>
</dbReference>
<proteinExistence type="predicted"/>
<evidence type="ECO:0000313" key="2">
    <source>
        <dbReference type="EMBL" id="KAF1841729.1"/>
    </source>
</evidence>
<comment type="caution">
    <text evidence="2">The sequence shown here is derived from an EMBL/GenBank/DDBJ whole genome shotgun (WGS) entry which is preliminary data.</text>
</comment>
<dbReference type="Gene3D" id="3.40.50.1820">
    <property type="entry name" value="alpha/beta hydrolase"/>
    <property type="match status" value="1"/>
</dbReference>
<dbReference type="PANTHER" id="PTHR43689:SF8">
    <property type="entry name" value="ALPHA_BETA-HYDROLASES SUPERFAMILY PROTEIN"/>
    <property type="match status" value="1"/>
</dbReference>
<dbReference type="SUPFAM" id="SSF53474">
    <property type="entry name" value="alpha/beta-Hydrolases"/>
    <property type="match status" value="1"/>
</dbReference>
<protein>
    <submittedName>
        <fullName evidence="2">Alpha/beta-hydrolase</fullName>
    </submittedName>
</protein>
<gene>
    <name evidence="2" type="ORF">K460DRAFT_379750</name>
</gene>
<dbReference type="AlphaFoldDB" id="A0A9P4L4W3"/>
<dbReference type="Proteomes" id="UP000800039">
    <property type="component" value="Unassembled WGS sequence"/>
</dbReference>